<comment type="cofactor">
    <cofactor evidence="1">
        <name>Mg(2+)</name>
        <dbReference type="ChEBI" id="CHEBI:18420"/>
    </cofactor>
</comment>
<comment type="similarity">
    <text evidence="2">Belongs to the Nudix hydrolase family.</text>
</comment>
<dbReference type="GO" id="GO:0005737">
    <property type="term" value="C:cytoplasm"/>
    <property type="evidence" value="ECO:0007669"/>
    <property type="project" value="TreeGrafter"/>
</dbReference>
<dbReference type="PANTHER" id="PTHR12629">
    <property type="entry name" value="DIPHOSPHOINOSITOL POLYPHOSPHATE PHOSPHOHYDROLASE"/>
    <property type="match status" value="1"/>
</dbReference>
<dbReference type="InterPro" id="IPR000086">
    <property type="entry name" value="NUDIX_hydrolase_dom"/>
</dbReference>
<name>A0AAD3T5Y6_NEPGR</name>
<reference evidence="7" key="1">
    <citation type="submission" date="2023-05" db="EMBL/GenBank/DDBJ databases">
        <title>Nepenthes gracilis genome sequencing.</title>
        <authorList>
            <person name="Fukushima K."/>
        </authorList>
    </citation>
    <scope>NUCLEOTIDE SEQUENCE</scope>
    <source>
        <strain evidence="7">SING2019-196</strain>
    </source>
</reference>
<evidence type="ECO:0000256" key="4">
    <source>
        <dbReference type="ARBA" id="ARBA00022801"/>
    </source>
</evidence>
<dbReference type="GO" id="GO:0016462">
    <property type="term" value="F:pyrophosphatase activity"/>
    <property type="evidence" value="ECO:0007669"/>
    <property type="project" value="InterPro"/>
</dbReference>
<keyword evidence="5" id="KW-0460">Magnesium</keyword>
<dbReference type="GO" id="GO:0005634">
    <property type="term" value="C:nucleus"/>
    <property type="evidence" value="ECO:0007669"/>
    <property type="project" value="TreeGrafter"/>
</dbReference>
<dbReference type="AlphaFoldDB" id="A0AAD3T5Y6"/>
<organism evidence="7 8">
    <name type="scientific">Nepenthes gracilis</name>
    <name type="common">Slender pitcher plant</name>
    <dbReference type="NCBI Taxonomy" id="150966"/>
    <lineage>
        <taxon>Eukaryota</taxon>
        <taxon>Viridiplantae</taxon>
        <taxon>Streptophyta</taxon>
        <taxon>Embryophyta</taxon>
        <taxon>Tracheophyta</taxon>
        <taxon>Spermatophyta</taxon>
        <taxon>Magnoliopsida</taxon>
        <taxon>eudicotyledons</taxon>
        <taxon>Gunneridae</taxon>
        <taxon>Pentapetalae</taxon>
        <taxon>Caryophyllales</taxon>
        <taxon>Nepenthaceae</taxon>
        <taxon>Nepenthes</taxon>
    </lineage>
</organism>
<evidence type="ECO:0000256" key="5">
    <source>
        <dbReference type="ARBA" id="ARBA00022842"/>
    </source>
</evidence>
<evidence type="ECO:0000256" key="2">
    <source>
        <dbReference type="ARBA" id="ARBA00005582"/>
    </source>
</evidence>
<dbReference type="CDD" id="cd04666">
    <property type="entry name" value="NUDIX_DIPP2_like_Nudt4"/>
    <property type="match status" value="1"/>
</dbReference>
<keyword evidence="3" id="KW-0479">Metal-binding</keyword>
<evidence type="ECO:0000313" key="7">
    <source>
        <dbReference type="EMBL" id="GMH23364.1"/>
    </source>
</evidence>
<dbReference type="SUPFAM" id="SSF55811">
    <property type="entry name" value="Nudix"/>
    <property type="match status" value="1"/>
</dbReference>
<dbReference type="PROSITE" id="PS51462">
    <property type="entry name" value="NUDIX"/>
    <property type="match status" value="1"/>
</dbReference>
<evidence type="ECO:0000256" key="3">
    <source>
        <dbReference type="ARBA" id="ARBA00022723"/>
    </source>
</evidence>
<dbReference type="Pfam" id="PF00293">
    <property type="entry name" value="NUDIX"/>
    <property type="match status" value="1"/>
</dbReference>
<dbReference type="InterPro" id="IPR047198">
    <property type="entry name" value="DDP-like_NUDIX"/>
</dbReference>
<dbReference type="InterPro" id="IPR015797">
    <property type="entry name" value="NUDIX_hydrolase-like_dom_sf"/>
</dbReference>
<dbReference type="EMBL" id="BSYO01000026">
    <property type="protein sequence ID" value="GMH23364.1"/>
    <property type="molecule type" value="Genomic_DNA"/>
</dbReference>
<keyword evidence="4" id="KW-0378">Hydrolase</keyword>
<evidence type="ECO:0000313" key="8">
    <source>
        <dbReference type="Proteomes" id="UP001279734"/>
    </source>
</evidence>
<protein>
    <recommendedName>
        <fullName evidence="6">Nudix hydrolase domain-containing protein</fullName>
    </recommendedName>
</protein>
<dbReference type="PROSITE" id="PS00893">
    <property type="entry name" value="NUDIX_BOX"/>
    <property type="match status" value="1"/>
</dbReference>
<evidence type="ECO:0000259" key="6">
    <source>
        <dbReference type="PROSITE" id="PS51462"/>
    </source>
</evidence>
<dbReference type="GO" id="GO:0046872">
    <property type="term" value="F:metal ion binding"/>
    <property type="evidence" value="ECO:0007669"/>
    <property type="project" value="UniProtKB-KW"/>
</dbReference>
<gene>
    <name evidence="7" type="ORF">Nepgr_025207</name>
</gene>
<accession>A0AAD3T5Y6</accession>
<comment type="caution">
    <text evidence="7">The sequence shown here is derived from an EMBL/GenBank/DDBJ whole genome shotgun (WGS) entry which is preliminary data.</text>
</comment>
<feature type="domain" description="Nudix hydrolase" evidence="6">
    <location>
        <begin position="28"/>
        <end position="171"/>
    </location>
</feature>
<evidence type="ECO:0000256" key="1">
    <source>
        <dbReference type="ARBA" id="ARBA00001946"/>
    </source>
</evidence>
<keyword evidence="8" id="KW-1185">Reference proteome</keyword>
<sequence length="194" mass="22433">MQMGLEKFVRLASRTGRELQRYDEFGLGRRQVVGCIPYRYLNAKQSSSSSSSIHGILEEVEVLLITSQKSQTMMFPKGGWDSDETIEEAVKRESEEEAGVTGVVQCMLGTWCFKSKSREAFRDGYMFLLLVEEQLDHWPEKNTRQRRWVKIAEARELCPYLWMKEALDQLVQRLASSFTAGDRIQKPAGELRRK</sequence>
<dbReference type="PANTHER" id="PTHR12629:SF42">
    <property type="entry name" value="OS02G0734300 PROTEIN"/>
    <property type="match status" value="1"/>
</dbReference>
<dbReference type="Proteomes" id="UP001279734">
    <property type="component" value="Unassembled WGS sequence"/>
</dbReference>
<dbReference type="Gene3D" id="3.90.79.10">
    <property type="entry name" value="Nucleoside Triphosphate Pyrophosphohydrolase"/>
    <property type="match status" value="1"/>
</dbReference>
<proteinExistence type="inferred from homology"/>
<dbReference type="InterPro" id="IPR020084">
    <property type="entry name" value="NUDIX_hydrolase_CS"/>
</dbReference>